<evidence type="ECO:0000313" key="4">
    <source>
        <dbReference type="Proteomes" id="UP000308730"/>
    </source>
</evidence>
<feature type="transmembrane region" description="Helical" evidence="2">
    <location>
        <begin position="23"/>
        <end position="49"/>
    </location>
</feature>
<dbReference type="GO" id="GO:0016409">
    <property type="term" value="F:palmitoyltransferase activity"/>
    <property type="evidence" value="ECO:0007669"/>
    <property type="project" value="InterPro"/>
</dbReference>
<organism evidence="3 4">
    <name type="scientific">Antrodiella citrinella</name>
    <dbReference type="NCBI Taxonomy" id="2447956"/>
    <lineage>
        <taxon>Eukaryota</taxon>
        <taxon>Fungi</taxon>
        <taxon>Dikarya</taxon>
        <taxon>Basidiomycota</taxon>
        <taxon>Agaricomycotina</taxon>
        <taxon>Agaricomycetes</taxon>
        <taxon>Polyporales</taxon>
        <taxon>Steccherinaceae</taxon>
        <taxon>Antrodiella</taxon>
    </lineage>
</organism>
<evidence type="ECO:0000313" key="3">
    <source>
        <dbReference type="EMBL" id="THH27665.1"/>
    </source>
</evidence>
<feature type="region of interest" description="Disordered" evidence="1">
    <location>
        <begin position="183"/>
        <end position="251"/>
    </location>
</feature>
<dbReference type="EMBL" id="SGPM01000234">
    <property type="protein sequence ID" value="THH27665.1"/>
    <property type="molecule type" value="Genomic_DNA"/>
</dbReference>
<protein>
    <recommendedName>
        <fullName evidence="5">Protein S-acyltransferase</fullName>
    </recommendedName>
</protein>
<proteinExistence type="predicted"/>
<gene>
    <name evidence="3" type="ORF">EUX98_g6523</name>
</gene>
<keyword evidence="2" id="KW-1133">Transmembrane helix</keyword>
<keyword evidence="2" id="KW-0812">Transmembrane</keyword>
<dbReference type="InterPro" id="IPR039859">
    <property type="entry name" value="PFA4/ZDH16/20/ERF2-like"/>
</dbReference>
<reference evidence="3 4" key="1">
    <citation type="submission" date="2019-02" db="EMBL/GenBank/DDBJ databases">
        <title>Genome sequencing of the rare red list fungi Antrodiella citrinella (Flaviporus citrinellus).</title>
        <authorList>
            <person name="Buettner E."/>
            <person name="Kellner H."/>
        </authorList>
    </citation>
    <scope>NUCLEOTIDE SEQUENCE [LARGE SCALE GENOMIC DNA]</scope>
    <source>
        <strain evidence="3 4">DSM 108506</strain>
    </source>
</reference>
<keyword evidence="2" id="KW-0472">Membrane</keyword>
<sequence length="308" mass="34688">MVTKRVLHFTDARYFDEPTGQELIFMILNYTFCIPVLLAVGGFSIYHFYMMSGNSTTIEGWEKDKAATLVRRGKIKEIKFPYNLGMRRNIASVLGDNPWLWCWPTKPSGTGLKYQLAEGHDPSSLDEDWPPKDPSTYNMPETDPNYVLQIPDSPWTYNNGTLNPSFLAGSSGSVRKRKVNNRVSHVPPYHPDFGKPPPPGDSDASWDDTSEEEEAEDESSSPPRFNDGYEYSETPSGIRKRRGSEGYEVGPIDRVALLRQHVAETTAEPGRYNWYLPTRDYDIESSDSENEDVPLVNGSGNGTEVKTS</sequence>
<feature type="compositionally biased region" description="Pro residues" evidence="1">
    <location>
        <begin position="188"/>
        <end position="200"/>
    </location>
</feature>
<feature type="compositionally biased region" description="Acidic residues" evidence="1">
    <location>
        <begin position="204"/>
        <end position="219"/>
    </location>
</feature>
<name>A0A4S4MPK6_9APHY</name>
<accession>A0A4S4MPK6</accession>
<comment type="caution">
    <text evidence="3">The sequence shown here is derived from an EMBL/GenBank/DDBJ whole genome shotgun (WGS) entry which is preliminary data.</text>
</comment>
<feature type="compositionally biased region" description="Acidic residues" evidence="1">
    <location>
        <begin position="283"/>
        <end position="292"/>
    </location>
</feature>
<evidence type="ECO:0008006" key="5">
    <source>
        <dbReference type="Google" id="ProtNLM"/>
    </source>
</evidence>
<evidence type="ECO:0000256" key="1">
    <source>
        <dbReference type="SAM" id="MobiDB-lite"/>
    </source>
</evidence>
<feature type="region of interest" description="Disordered" evidence="1">
    <location>
        <begin position="282"/>
        <end position="308"/>
    </location>
</feature>
<feature type="region of interest" description="Disordered" evidence="1">
    <location>
        <begin position="117"/>
        <end position="143"/>
    </location>
</feature>
<dbReference type="PANTHER" id="PTHR12246">
    <property type="entry name" value="PALMITOYLTRANSFERASE ZDHHC16"/>
    <property type="match status" value="1"/>
</dbReference>
<evidence type="ECO:0000256" key="2">
    <source>
        <dbReference type="SAM" id="Phobius"/>
    </source>
</evidence>
<dbReference type="AlphaFoldDB" id="A0A4S4MPK6"/>
<keyword evidence="4" id="KW-1185">Reference proteome</keyword>
<dbReference type="OrthoDB" id="331948at2759"/>
<dbReference type="Proteomes" id="UP000308730">
    <property type="component" value="Unassembled WGS sequence"/>
</dbReference>